<dbReference type="InterPro" id="IPR029063">
    <property type="entry name" value="SAM-dependent_MTases_sf"/>
</dbReference>
<evidence type="ECO:0000313" key="1">
    <source>
        <dbReference type="EMBL" id="GEM83220.1"/>
    </source>
</evidence>
<keyword evidence="1" id="KW-0808">Transferase</keyword>
<dbReference type="InterPro" id="IPR006901">
    <property type="entry name" value="TrmK"/>
</dbReference>
<proteinExistence type="predicted"/>
<evidence type="ECO:0000313" key="2">
    <source>
        <dbReference type="Proteomes" id="UP000321197"/>
    </source>
</evidence>
<protein>
    <submittedName>
        <fullName evidence="1">tRNA (Adenine-N(1))-methyltransferase</fullName>
    </submittedName>
</protein>
<dbReference type="Pfam" id="PF04816">
    <property type="entry name" value="TrmK"/>
    <property type="match status" value="1"/>
</dbReference>
<dbReference type="Proteomes" id="UP000321197">
    <property type="component" value="Unassembled WGS sequence"/>
</dbReference>
<dbReference type="Gene3D" id="3.40.50.150">
    <property type="entry name" value="Vaccinia Virus protein VP39"/>
    <property type="match status" value="1"/>
</dbReference>
<gene>
    <name evidence="1" type="ORF">MHY01S_13860</name>
</gene>
<keyword evidence="1" id="KW-0489">Methyltransferase</keyword>
<reference evidence="1 2" key="1">
    <citation type="submission" date="2019-07" db="EMBL/GenBank/DDBJ databases">
        <title>Whole genome shotgun sequence of Meiothermus hypogaeus NBRC 106114.</title>
        <authorList>
            <person name="Hosoyama A."/>
            <person name="Uohara A."/>
            <person name="Ohji S."/>
            <person name="Ichikawa N."/>
        </authorList>
    </citation>
    <scope>NUCLEOTIDE SEQUENCE [LARGE SCALE GENOMIC DNA]</scope>
    <source>
        <strain evidence="1 2">NBRC 106114</strain>
    </source>
</reference>
<dbReference type="AlphaFoldDB" id="A0A511R0T9"/>
<dbReference type="GO" id="GO:0032259">
    <property type="term" value="P:methylation"/>
    <property type="evidence" value="ECO:0007669"/>
    <property type="project" value="UniProtKB-KW"/>
</dbReference>
<dbReference type="EMBL" id="BJXL01000035">
    <property type="protein sequence ID" value="GEM83220.1"/>
    <property type="molecule type" value="Genomic_DNA"/>
</dbReference>
<dbReference type="PANTHER" id="PTHR38451">
    <property type="entry name" value="TRNA (ADENINE(22)-N(1))-METHYLTRANSFERASE"/>
    <property type="match status" value="1"/>
</dbReference>
<comment type="caution">
    <text evidence="1">The sequence shown here is derived from an EMBL/GenBank/DDBJ whole genome shotgun (WGS) entry which is preliminary data.</text>
</comment>
<dbReference type="PANTHER" id="PTHR38451:SF1">
    <property type="entry name" value="TRNA (ADENINE(22)-N(1))-METHYLTRANSFERASE"/>
    <property type="match status" value="1"/>
</dbReference>
<accession>A0A511R0T9</accession>
<organism evidence="1 2">
    <name type="scientific">Meiothermus hypogaeus NBRC 106114</name>
    <dbReference type="NCBI Taxonomy" id="1227553"/>
    <lineage>
        <taxon>Bacteria</taxon>
        <taxon>Thermotogati</taxon>
        <taxon>Deinococcota</taxon>
        <taxon>Deinococci</taxon>
        <taxon>Thermales</taxon>
        <taxon>Thermaceae</taxon>
        <taxon>Meiothermus</taxon>
    </lineage>
</organism>
<name>A0A511R0T9_9DEIN</name>
<dbReference type="GO" id="GO:0160105">
    <property type="term" value="F:tRNA (adenine(22)-N1)-methyltransferase activity"/>
    <property type="evidence" value="ECO:0007669"/>
    <property type="project" value="InterPro"/>
</dbReference>
<sequence length="207" mass="22588">MAVAQEIRAPTHADIGADHALLPRYLLLSGRVERVIVVEKNRGPWENSRRALAGLNAEVRLGDGLSALQAGEADALSLCGMGAGRMVRILSAHPGRLPPRLVLQPNDSAEPLRRWALSAGFALVNEQMVEGFWRYGILTLQRGTCTAYAGLPLEPALRYGPLLLKARHPLLEAALQERQQYLQKLVQVEKVRAELEVLGQALALLGV</sequence>